<sequence>MDNEGFQAFLAQLAETQQKLLNSHKDFMNECTNELKRKRIEERSRDFAEGLLRQLTEEQNRRHTEEQNRRSIPLINSLREEEEFLTWRDKLINVLEIANLHDHVLREVPEPADEVEKEKWKKDRAAVDNYIQMTVPDHAVWTNLKGMGWDITERNPKSTLDKLAQYFNKDTHEANFLLCREMFTIKREDYDKFSTFQHRLNYLRQRLDQTKSWKMTENAATIRALEAIATAHPDVYNRFIAKAHNNELSWAALMVEFRAISTG</sequence>
<dbReference type="Proteomes" id="UP000724584">
    <property type="component" value="Unassembled WGS sequence"/>
</dbReference>
<gene>
    <name evidence="1" type="ORF">F5144DRAFT_51299</name>
</gene>
<keyword evidence="2" id="KW-1185">Reference proteome</keyword>
<evidence type="ECO:0000313" key="1">
    <source>
        <dbReference type="EMBL" id="KAH6650571.1"/>
    </source>
</evidence>
<organism evidence="1 2">
    <name type="scientific">Chaetomium tenue</name>
    <dbReference type="NCBI Taxonomy" id="1854479"/>
    <lineage>
        <taxon>Eukaryota</taxon>
        <taxon>Fungi</taxon>
        <taxon>Dikarya</taxon>
        <taxon>Ascomycota</taxon>
        <taxon>Pezizomycotina</taxon>
        <taxon>Sordariomycetes</taxon>
        <taxon>Sordariomycetidae</taxon>
        <taxon>Sordariales</taxon>
        <taxon>Chaetomiaceae</taxon>
        <taxon>Chaetomium</taxon>
    </lineage>
</organism>
<comment type="caution">
    <text evidence="1">The sequence shown here is derived from an EMBL/GenBank/DDBJ whole genome shotgun (WGS) entry which is preliminary data.</text>
</comment>
<accession>A0ACB7PNA4</accession>
<protein>
    <submittedName>
        <fullName evidence="1">Uncharacterized protein</fullName>
    </submittedName>
</protein>
<proteinExistence type="predicted"/>
<name>A0ACB7PNA4_9PEZI</name>
<reference evidence="1 2" key="1">
    <citation type="journal article" date="2021" name="Nat. Commun.">
        <title>Genetic determinants of endophytism in the Arabidopsis root mycobiome.</title>
        <authorList>
            <person name="Mesny F."/>
            <person name="Miyauchi S."/>
            <person name="Thiergart T."/>
            <person name="Pickel B."/>
            <person name="Atanasova L."/>
            <person name="Karlsson M."/>
            <person name="Huettel B."/>
            <person name="Barry K.W."/>
            <person name="Haridas S."/>
            <person name="Chen C."/>
            <person name="Bauer D."/>
            <person name="Andreopoulos W."/>
            <person name="Pangilinan J."/>
            <person name="LaButti K."/>
            <person name="Riley R."/>
            <person name="Lipzen A."/>
            <person name="Clum A."/>
            <person name="Drula E."/>
            <person name="Henrissat B."/>
            <person name="Kohler A."/>
            <person name="Grigoriev I.V."/>
            <person name="Martin F.M."/>
            <person name="Hacquard S."/>
        </authorList>
    </citation>
    <scope>NUCLEOTIDE SEQUENCE [LARGE SCALE GENOMIC DNA]</scope>
    <source>
        <strain evidence="1 2">MPI-SDFR-AT-0079</strain>
    </source>
</reference>
<dbReference type="EMBL" id="JAGIZQ010000001">
    <property type="protein sequence ID" value="KAH6650571.1"/>
    <property type="molecule type" value="Genomic_DNA"/>
</dbReference>
<evidence type="ECO:0000313" key="2">
    <source>
        <dbReference type="Proteomes" id="UP000724584"/>
    </source>
</evidence>